<dbReference type="EMBL" id="KZ678128">
    <property type="protein sequence ID" value="PSN74774.1"/>
    <property type="molecule type" value="Genomic_DNA"/>
</dbReference>
<dbReference type="Proteomes" id="UP000240883">
    <property type="component" value="Unassembled WGS sequence"/>
</dbReference>
<evidence type="ECO:0000313" key="2">
    <source>
        <dbReference type="Proteomes" id="UP000240883"/>
    </source>
</evidence>
<name>A0A2T2PAW1_CORCC</name>
<proteinExistence type="predicted"/>
<evidence type="ECO:0000313" key="1">
    <source>
        <dbReference type="EMBL" id="PSN74774.1"/>
    </source>
</evidence>
<dbReference type="OrthoDB" id="10551598at2759"/>
<gene>
    <name evidence="1" type="ORF">BS50DRAFT_567559</name>
</gene>
<protein>
    <submittedName>
        <fullName evidence="1">Uncharacterized protein</fullName>
    </submittedName>
</protein>
<accession>A0A2T2PAW1</accession>
<reference evidence="1 2" key="1">
    <citation type="journal article" date="2018" name="Front. Microbiol.">
        <title>Genome-Wide Analysis of Corynespora cassiicola Leaf Fall Disease Putative Effectors.</title>
        <authorList>
            <person name="Lopez D."/>
            <person name="Ribeiro S."/>
            <person name="Label P."/>
            <person name="Fumanal B."/>
            <person name="Venisse J.S."/>
            <person name="Kohler A."/>
            <person name="de Oliveira R.R."/>
            <person name="Labutti K."/>
            <person name="Lipzen A."/>
            <person name="Lail K."/>
            <person name="Bauer D."/>
            <person name="Ohm R.A."/>
            <person name="Barry K.W."/>
            <person name="Spatafora J."/>
            <person name="Grigoriev I.V."/>
            <person name="Martin F.M."/>
            <person name="Pujade-Renaud V."/>
        </authorList>
    </citation>
    <scope>NUCLEOTIDE SEQUENCE [LARGE SCALE GENOMIC DNA]</scope>
    <source>
        <strain evidence="1 2">Philippines</strain>
    </source>
</reference>
<dbReference type="STRING" id="1448308.A0A2T2PAW1"/>
<keyword evidence="2" id="KW-1185">Reference proteome</keyword>
<dbReference type="AlphaFoldDB" id="A0A2T2PAW1"/>
<sequence>MTLIGSIIIYPGGGMSYIDALFFASGSATQSGLNTYVHGRTSDSSHSLTLV</sequence>
<organism evidence="1 2">
    <name type="scientific">Corynespora cassiicola Philippines</name>
    <dbReference type="NCBI Taxonomy" id="1448308"/>
    <lineage>
        <taxon>Eukaryota</taxon>
        <taxon>Fungi</taxon>
        <taxon>Dikarya</taxon>
        <taxon>Ascomycota</taxon>
        <taxon>Pezizomycotina</taxon>
        <taxon>Dothideomycetes</taxon>
        <taxon>Pleosporomycetidae</taxon>
        <taxon>Pleosporales</taxon>
        <taxon>Corynesporascaceae</taxon>
        <taxon>Corynespora</taxon>
    </lineage>
</organism>